<protein>
    <submittedName>
        <fullName evidence="2">Uncharacterized protein</fullName>
    </submittedName>
</protein>
<feature type="region of interest" description="Disordered" evidence="1">
    <location>
        <begin position="162"/>
        <end position="182"/>
    </location>
</feature>
<dbReference type="Proteomes" id="UP001196765">
    <property type="component" value="Unassembled WGS sequence"/>
</dbReference>
<evidence type="ECO:0000256" key="1">
    <source>
        <dbReference type="SAM" id="MobiDB-lite"/>
    </source>
</evidence>
<reference evidence="2" key="1">
    <citation type="submission" date="2021-06" db="EMBL/GenBank/DDBJ databases">
        <title>Collection of gut derived symbiotic bacterial strains cultured from healthy donors.</title>
        <authorList>
            <person name="Lin H."/>
            <person name="Littmann E."/>
            <person name="Pamer E.G."/>
        </authorList>
    </citation>
    <scope>NUCLEOTIDE SEQUENCE</scope>
    <source>
        <strain evidence="2">MSK.21.74</strain>
    </source>
</reference>
<dbReference type="RefSeq" id="WP_217743685.1">
    <property type="nucleotide sequence ID" value="NZ_JAHOEI010000001.1"/>
</dbReference>
<feature type="compositionally biased region" description="Low complexity" evidence="1">
    <location>
        <begin position="165"/>
        <end position="176"/>
    </location>
</feature>
<name>A0AAW4MU86_9BACT</name>
<sequence>MAESKKNLTVKLKVQELMFDIMNKAYLTGQAREAGGKGYEEASNMQASEDDENSYQLRRSLANAFSGLKSILGEYLDEDKTTTNNIIQNEIDSDGELKLEFKLPSNYNSASSDAMGNNIHAYMVDVALSEWFIITNKEDAKDYVDHSAASLEVVKRALYKRSRPTRPTYTTPDPGTNQEGGK</sequence>
<organism evidence="2 3">
    <name type="scientific">Segatella copri</name>
    <dbReference type="NCBI Taxonomy" id="165179"/>
    <lineage>
        <taxon>Bacteria</taxon>
        <taxon>Pseudomonadati</taxon>
        <taxon>Bacteroidota</taxon>
        <taxon>Bacteroidia</taxon>
        <taxon>Bacteroidales</taxon>
        <taxon>Prevotellaceae</taxon>
        <taxon>Segatella</taxon>
    </lineage>
</organism>
<evidence type="ECO:0000313" key="2">
    <source>
        <dbReference type="EMBL" id="MBV3386167.1"/>
    </source>
</evidence>
<evidence type="ECO:0000313" key="3">
    <source>
        <dbReference type="Proteomes" id="UP001196765"/>
    </source>
</evidence>
<gene>
    <name evidence="2" type="ORF">KSW82_00175</name>
</gene>
<dbReference type="AlphaFoldDB" id="A0AAW4MU86"/>
<accession>A0AAW4MU86</accession>
<comment type="caution">
    <text evidence="2">The sequence shown here is derived from an EMBL/GenBank/DDBJ whole genome shotgun (WGS) entry which is preliminary data.</text>
</comment>
<proteinExistence type="predicted"/>
<dbReference type="EMBL" id="JAHOEI010000001">
    <property type="protein sequence ID" value="MBV3386167.1"/>
    <property type="molecule type" value="Genomic_DNA"/>
</dbReference>